<evidence type="ECO:0000313" key="3">
    <source>
        <dbReference type="Proteomes" id="UP001496627"/>
    </source>
</evidence>
<feature type="transmembrane region" description="Helical" evidence="1">
    <location>
        <begin position="91"/>
        <end position="115"/>
    </location>
</feature>
<dbReference type="EMBL" id="JBEAAL010000002">
    <property type="protein sequence ID" value="MEQ1404319.1"/>
    <property type="molecule type" value="Genomic_DNA"/>
</dbReference>
<accession>A0ABV0LXJ5</accession>
<feature type="transmembrane region" description="Helical" evidence="1">
    <location>
        <begin position="246"/>
        <end position="267"/>
    </location>
</feature>
<protein>
    <submittedName>
        <fullName evidence="2">Low temperature requirement protein A</fullName>
    </submittedName>
</protein>
<feature type="transmembrane region" description="Helical" evidence="1">
    <location>
        <begin position="288"/>
        <end position="308"/>
    </location>
</feature>
<name>A0ABV0LXJ5_9HYPH</name>
<feature type="transmembrane region" description="Helical" evidence="1">
    <location>
        <begin position="349"/>
        <end position="368"/>
    </location>
</feature>
<keyword evidence="3" id="KW-1185">Reference proteome</keyword>
<feature type="transmembrane region" description="Helical" evidence="1">
    <location>
        <begin position="179"/>
        <end position="199"/>
    </location>
</feature>
<feature type="transmembrane region" description="Helical" evidence="1">
    <location>
        <begin position="121"/>
        <end position="141"/>
    </location>
</feature>
<feature type="transmembrane region" description="Helical" evidence="1">
    <location>
        <begin position="59"/>
        <end position="79"/>
    </location>
</feature>
<feature type="transmembrane region" description="Helical" evidence="1">
    <location>
        <begin position="32"/>
        <end position="53"/>
    </location>
</feature>
<reference evidence="2 3" key="1">
    <citation type="submission" date="2024-05" db="EMBL/GenBank/DDBJ databases">
        <title>Neorhizobium sp. Rsf11, a plant growth promoting and heavy metal resistant PAH-degrader.</title>
        <authorList>
            <person name="Golubev S.N."/>
            <person name="Muratova A.Y."/>
            <person name="Markelova M.I."/>
        </authorList>
    </citation>
    <scope>NUCLEOTIDE SEQUENCE [LARGE SCALE GENOMIC DNA]</scope>
    <source>
        <strain evidence="2 3">Rsf11</strain>
    </source>
</reference>
<dbReference type="Proteomes" id="UP001496627">
    <property type="component" value="Unassembled WGS sequence"/>
</dbReference>
<dbReference type="PANTHER" id="PTHR36840">
    <property type="entry name" value="BLL5714 PROTEIN"/>
    <property type="match status" value="1"/>
</dbReference>
<dbReference type="RefSeq" id="WP_348862377.1">
    <property type="nucleotide sequence ID" value="NZ_JBEAAL010000002.1"/>
</dbReference>
<keyword evidence="1" id="KW-1133">Transmembrane helix</keyword>
<comment type="caution">
    <text evidence="2">The sequence shown here is derived from an EMBL/GenBank/DDBJ whole genome shotgun (WGS) entry which is preliminary data.</text>
</comment>
<feature type="transmembrane region" description="Helical" evidence="1">
    <location>
        <begin position="314"/>
        <end position="337"/>
    </location>
</feature>
<keyword evidence="1" id="KW-0472">Membrane</keyword>
<gene>
    <name evidence="2" type="ORF">ABK249_05190</name>
</gene>
<evidence type="ECO:0000313" key="2">
    <source>
        <dbReference type="EMBL" id="MEQ1404319.1"/>
    </source>
</evidence>
<proteinExistence type="predicted"/>
<evidence type="ECO:0000256" key="1">
    <source>
        <dbReference type="SAM" id="Phobius"/>
    </source>
</evidence>
<dbReference type="InterPro" id="IPR010640">
    <property type="entry name" value="Low_temperature_requirement_A"/>
</dbReference>
<keyword evidence="1" id="KW-0812">Transmembrane</keyword>
<feature type="transmembrane region" description="Helical" evidence="1">
    <location>
        <begin position="153"/>
        <end position="173"/>
    </location>
</feature>
<feature type="transmembrane region" description="Helical" evidence="1">
    <location>
        <begin position="219"/>
        <end position="240"/>
    </location>
</feature>
<sequence length="397" mass="43314">MTNQASPIAGFLRPLHSRDPDEHHRVATSLELLFDLVSVIAIASAAAGLHHAIAENHAAQGVITFAMAFFAIWWAWMNFTWFASAYDNDDVVYRLLTMVIMGGSLTMAAGIPALFTEEPDFTMVIFGYVIMRIAMIVLWLRAAYHDPNRRRTALAYAAGIFIAQLYWVAFLAVQPVSTGTAYAMFVIGAILEIAVPAIAEPLSANTPWHRHHIIERYGLLNIIVLGETLLSGSMALRQVAGHFDIMLVYTALSALVIVFALWWAYFARQEHLGSRKLSRSLLWGYGHFFIFASGAAVGAGFAALVDIITHHSEVPLLVGDYAVAIPVAIYYASLWFVRDRFACNGFSRYALLIFGLLGLVAPAIGLGLEGIAATTALGVIVRNSLAAHEESGGHIGH</sequence>
<dbReference type="PANTHER" id="PTHR36840:SF1">
    <property type="entry name" value="BLL5714 PROTEIN"/>
    <property type="match status" value="1"/>
</dbReference>
<dbReference type="Pfam" id="PF06772">
    <property type="entry name" value="LtrA"/>
    <property type="match status" value="1"/>
</dbReference>
<organism evidence="2 3">
    <name type="scientific">Neorhizobium phenanthreniclasticum</name>
    <dbReference type="NCBI Taxonomy" id="3157917"/>
    <lineage>
        <taxon>Bacteria</taxon>
        <taxon>Pseudomonadati</taxon>
        <taxon>Pseudomonadota</taxon>
        <taxon>Alphaproteobacteria</taxon>
        <taxon>Hyphomicrobiales</taxon>
        <taxon>Rhizobiaceae</taxon>
        <taxon>Rhizobium/Agrobacterium group</taxon>
        <taxon>Neorhizobium</taxon>
    </lineage>
</organism>